<comment type="caution">
    <text evidence="1">The sequence shown here is derived from an EMBL/GenBank/DDBJ whole genome shotgun (WGS) entry which is preliminary data.</text>
</comment>
<accession>A0A5M4FE75</accession>
<name>A0A5M4FE75_9ACTN</name>
<protein>
    <submittedName>
        <fullName evidence="1">Uncharacterized protein</fullName>
    </submittedName>
</protein>
<sequence>MPLRALADVSPAEWFVEANAPWWTRVCLGAPGFDADARLQLIPDLTDASTTTLRRILPHHTTTADDCYFAQWDGSGWEPPLPPTGTTFSVIDEETHHAVRDYHLFAGALDDSGRWEGDPPHLMWPADHAWCVAADVDPDWIGVGGTQALVDEVLAAPGLDATRSAYDATDWETR</sequence>
<gene>
    <name evidence="1" type="ORF">ESP70_009140</name>
</gene>
<evidence type="ECO:0000313" key="1">
    <source>
        <dbReference type="EMBL" id="KAA1397529.1"/>
    </source>
</evidence>
<proteinExistence type="predicted"/>
<reference evidence="1" key="1">
    <citation type="submission" date="2019-09" db="EMBL/GenBank/DDBJ databases">
        <authorList>
            <person name="Li J."/>
        </authorList>
    </citation>
    <scope>NUCLEOTIDE SEQUENCE [LARGE SCALE GENOMIC DNA]</scope>
    <source>
        <strain evidence="1">JCM 14732</strain>
    </source>
</reference>
<keyword evidence="2" id="KW-1185">Reference proteome</keyword>
<dbReference type="EMBL" id="SDPQ02000002">
    <property type="protein sequence ID" value="KAA1397529.1"/>
    <property type="molecule type" value="Genomic_DNA"/>
</dbReference>
<dbReference type="OrthoDB" id="2426596at2"/>
<evidence type="ECO:0000313" key="2">
    <source>
        <dbReference type="Proteomes" id="UP000380867"/>
    </source>
</evidence>
<dbReference type="RefSeq" id="WP_149688979.1">
    <property type="nucleotide sequence ID" value="NZ_SDPQ02000002.1"/>
</dbReference>
<dbReference type="Proteomes" id="UP000380867">
    <property type="component" value="Unassembled WGS sequence"/>
</dbReference>
<organism evidence="1 2">
    <name type="scientific">Aeromicrobium ginsengisoli</name>
    <dbReference type="NCBI Taxonomy" id="363867"/>
    <lineage>
        <taxon>Bacteria</taxon>
        <taxon>Bacillati</taxon>
        <taxon>Actinomycetota</taxon>
        <taxon>Actinomycetes</taxon>
        <taxon>Propionibacteriales</taxon>
        <taxon>Nocardioidaceae</taxon>
        <taxon>Aeromicrobium</taxon>
    </lineage>
</organism>
<dbReference type="AlphaFoldDB" id="A0A5M4FE75"/>